<name>A0AAV2TYN9_CALDB</name>
<dbReference type="PANTHER" id="PTHR31022:SF4">
    <property type="entry name" value="CENTRIOLE, CILIA AND SPINDLE-ASSOCIATED PROTEIN"/>
    <property type="match status" value="1"/>
</dbReference>
<feature type="region of interest" description="Disordered" evidence="1">
    <location>
        <begin position="217"/>
        <end position="244"/>
    </location>
</feature>
<proteinExistence type="predicted"/>
<dbReference type="GO" id="GO:0036064">
    <property type="term" value="C:ciliary basal body"/>
    <property type="evidence" value="ECO:0007669"/>
    <property type="project" value="TreeGrafter"/>
</dbReference>
<dbReference type="Proteomes" id="UP001497525">
    <property type="component" value="Unassembled WGS sequence"/>
</dbReference>
<dbReference type="Pfam" id="PF15748">
    <property type="entry name" value="CCSAP"/>
    <property type="match status" value="1"/>
</dbReference>
<dbReference type="GO" id="GO:0005819">
    <property type="term" value="C:spindle"/>
    <property type="evidence" value="ECO:0007669"/>
    <property type="project" value="TreeGrafter"/>
</dbReference>
<accession>A0AAV2TYN9</accession>
<sequence>MTRRMESEYEDAYNPIESARNEYYERLNFRMNKRSSEYTHQPFLWEGASECGPSESTRSVAVDCGWVDGSTEAPDLSLPAEEQQGTEKLEAEHQYIPKLAENVGTQFNDEVLDGKDENLKTDWTSGHGDVQDGSPDTEGYKMHDNWTQTGRFLRQHSAGPKKTFVTYAVGSSGRPSGVKRTFNVKSERDVYPSAIRAEARRRERLMSSKSLDISESNAIPQLKNLKSRKDKKEADSRGSGEAMDYGNAAKTVDTCASGSPDRLFPKKLDSLSTNRGDEQPANCTWLSEYSQKYQVYPPSVYARSASQTASRCRPFSSHCSRSAASAKSRSLCPATPVLLSSRGSAPNRSKNSRESHCGVCSLIASDGRCFPQVLSAR</sequence>
<gene>
    <name evidence="2" type="ORF">CDAUBV1_LOCUS16457</name>
</gene>
<dbReference type="InterPro" id="IPR029774">
    <property type="entry name" value="CSAP"/>
</dbReference>
<organism evidence="2 3">
    <name type="scientific">Calicophoron daubneyi</name>
    <name type="common">Rumen fluke</name>
    <name type="synonym">Paramphistomum daubneyi</name>
    <dbReference type="NCBI Taxonomy" id="300641"/>
    <lineage>
        <taxon>Eukaryota</taxon>
        <taxon>Metazoa</taxon>
        <taxon>Spiralia</taxon>
        <taxon>Lophotrochozoa</taxon>
        <taxon>Platyhelminthes</taxon>
        <taxon>Trematoda</taxon>
        <taxon>Digenea</taxon>
        <taxon>Plagiorchiida</taxon>
        <taxon>Pronocephalata</taxon>
        <taxon>Paramphistomoidea</taxon>
        <taxon>Paramphistomidae</taxon>
        <taxon>Calicophoron</taxon>
    </lineage>
</organism>
<dbReference type="PANTHER" id="PTHR31022">
    <property type="entry name" value="CENTRIOLE, CILIA AND SPINDLE-ASSOCIATED PROTEIN"/>
    <property type="match status" value="1"/>
</dbReference>
<evidence type="ECO:0000256" key="1">
    <source>
        <dbReference type="SAM" id="MobiDB-lite"/>
    </source>
</evidence>
<reference evidence="2" key="1">
    <citation type="submission" date="2024-06" db="EMBL/GenBank/DDBJ databases">
        <authorList>
            <person name="Liu X."/>
            <person name="Lenzi L."/>
            <person name="Haldenby T S."/>
            <person name="Uol C."/>
        </authorList>
    </citation>
    <scope>NUCLEOTIDE SEQUENCE</scope>
</reference>
<dbReference type="GO" id="GO:0005814">
    <property type="term" value="C:centriole"/>
    <property type="evidence" value="ECO:0007669"/>
    <property type="project" value="TreeGrafter"/>
</dbReference>
<evidence type="ECO:0000313" key="3">
    <source>
        <dbReference type="Proteomes" id="UP001497525"/>
    </source>
</evidence>
<dbReference type="EMBL" id="CAXLJL010000822">
    <property type="protein sequence ID" value="CAL5141196.1"/>
    <property type="molecule type" value="Genomic_DNA"/>
</dbReference>
<protein>
    <submittedName>
        <fullName evidence="2">Uncharacterized protein</fullName>
    </submittedName>
</protein>
<dbReference type="GO" id="GO:1901673">
    <property type="term" value="P:regulation of mitotic spindle assembly"/>
    <property type="evidence" value="ECO:0007669"/>
    <property type="project" value="TreeGrafter"/>
</dbReference>
<dbReference type="AlphaFoldDB" id="A0AAV2TYN9"/>
<evidence type="ECO:0000313" key="2">
    <source>
        <dbReference type="EMBL" id="CAL5141196.1"/>
    </source>
</evidence>
<dbReference type="GO" id="GO:0008017">
    <property type="term" value="F:microtubule binding"/>
    <property type="evidence" value="ECO:0007669"/>
    <property type="project" value="TreeGrafter"/>
</dbReference>
<comment type="caution">
    <text evidence="2">The sequence shown here is derived from an EMBL/GenBank/DDBJ whole genome shotgun (WGS) entry which is preliminary data.</text>
</comment>
<dbReference type="GO" id="GO:0035869">
    <property type="term" value="C:ciliary transition zone"/>
    <property type="evidence" value="ECO:0007669"/>
    <property type="project" value="TreeGrafter"/>
</dbReference>